<evidence type="ECO:0000256" key="4">
    <source>
        <dbReference type="ARBA" id="ARBA00014269"/>
    </source>
</evidence>
<comment type="subcellular location">
    <subcellularLocation>
        <location evidence="2">Apical cell membrane</location>
        <topology evidence="2">Single-pass type I membrane protein</topology>
    </subcellularLocation>
    <subcellularLocation>
        <location evidence="3">Cytoplasm</location>
    </subcellularLocation>
    <subcellularLocation>
        <location evidence="1">Nucleus</location>
    </subcellularLocation>
</comment>
<evidence type="ECO:0000256" key="12">
    <source>
        <dbReference type="SAM" id="MobiDB-lite"/>
    </source>
</evidence>
<protein>
    <recommendedName>
        <fullName evidence="4">Mucin-1</fullName>
    </recommendedName>
</protein>
<dbReference type="SUPFAM" id="SSF82671">
    <property type="entry name" value="SEA domain"/>
    <property type="match status" value="1"/>
</dbReference>
<dbReference type="PANTHER" id="PTHR10006:SF19">
    <property type="entry name" value="MUCIN-1"/>
    <property type="match status" value="1"/>
</dbReference>
<proteinExistence type="predicted"/>
<feature type="region of interest" description="Disordered" evidence="12">
    <location>
        <begin position="1"/>
        <end position="28"/>
    </location>
</feature>
<keyword evidence="10" id="KW-0539">Nucleus</keyword>
<evidence type="ECO:0000256" key="1">
    <source>
        <dbReference type="ARBA" id="ARBA00004123"/>
    </source>
</evidence>
<keyword evidence="11" id="KW-0449">Lipoprotein</keyword>
<evidence type="ECO:0000256" key="8">
    <source>
        <dbReference type="ARBA" id="ARBA00022813"/>
    </source>
</evidence>
<keyword evidence="9" id="KW-0564">Palmitate</keyword>
<dbReference type="GO" id="GO:0005634">
    <property type="term" value="C:nucleus"/>
    <property type="evidence" value="ECO:0007669"/>
    <property type="project" value="UniProtKB-SubCell"/>
</dbReference>
<keyword evidence="8" id="KW-0068">Autocatalytic cleavage</keyword>
<name>A0A8C0HUJ3_BALMU</name>
<dbReference type="PROSITE" id="PS50024">
    <property type="entry name" value="SEA"/>
    <property type="match status" value="1"/>
</dbReference>
<dbReference type="GO" id="GO:0016324">
    <property type="term" value="C:apical plasma membrane"/>
    <property type="evidence" value="ECO:0007669"/>
    <property type="project" value="UniProtKB-SubCell"/>
</dbReference>
<evidence type="ECO:0000256" key="11">
    <source>
        <dbReference type="ARBA" id="ARBA00023288"/>
    </source>
</evidence>
<evidence type="ECO:0000313" key="14">
    <source>
        <dbReference type="Ensembl" id="ENSBMSP00010003726.1"/>
    </source>
</evidence>
<dbReference type="PANTHER" id="PTHR10006">
    <property type="entry name" value="MUCIN-1-RELATED"/>
    <property type="match status" value="1"/>
</dbReference>
<dbReference type="GeneTree" id="ENSGT00710000106874"/>
<dbReference type="AlphaFoldDB" id="A0A8C0HUJ3"/>
<dbReference type="Pfam" id="PF01390">
    <property type="entry name" value="SEA"/>
    <property type="match status" value="1"/>
</dbReference>
<evidence type="ECO:0000256" key="10">
    <source>
        <dbReference type="ARBA" id="ARBA00023242"/>
    </source>
</evidence>
<evidence type="ECO:0000256" key="3">
    <source>
        <dbReference type="ARBA" id="ARBA00004496"/>
    </source>
</evidence>
<dbReference type="Gene3D" id="6.10.140.600">
    <property type="match status" value="1"/>
</dbReference>
<evidence type="ECO:0000256" key="5">
    <source>
        <dbReference type="ARBA" id="ARBA00022475"/>
    </source>
</evidence>
<evidence type="ECO:0000256" key="6">
    <source>
        <dbReference type="ARBA" id="ARBA00022490"/>
    </source>
</evidence>
<dbReference type="SMART" id="SM00200">
    <property type="entry name" value="SEA"/>
    <property type="match status" value="1"/>
</dbReference>
<keyword evidence="5" id="KW-0472">Membrane</keyword>
<keyword evidence="6" id="KW-0963">Cytoplasm</keyword>
<keyword evidence="5" id="KW-1003">Cell membrane</keyword>
<keyword evidence="7" id="KW-0597">Phosphoprotein</keyword>
<dbReference type="InterPro" id="IPR000082">
    <property type="entry name" value="SEA_dom"/>
</dbReference>
<feature type="compositionally biased region" description="Low complexity" evidence="12">
    <location>
        <begin position="1"/>
        <end position="18"/>
    </location>
</feature>
<evidence type="ECO:0000256" key="7">
    <source>
        <dbReference type="ARBA" id="ARBA00022553"/>
    </source>
</evidence>
<evidence type="ECO:0000256" key="9">
    <source>
        <dbReference type="ARBA" id="ARBA00023139"/>
    </source>
</evidence>
<dbReference type="InterPro" id="IPR036364">
    <property type="entry name" value="SEA_dom_sf"/>
</dbReference>
<reference evidence="14" key="1">
    <citation type="submission" date="2023-09" db="UniProtKB">
        <authorList>
            <consortium name="Ensembl"/>
        </authorList>
    </citation>
    <scope>IDENTIFICATION</scope>
</reference>
<evidence type="ECO:0000256" key="2">
    <source>
        <dbReference type="ARBA" id="ARBA00004247"/>
    </source>
</evidence>
<dbReference type="Ensembl" id="ENSBMST00010004110.1">
    <property type="protein sequence ID" value="ENSBMSP00010003726.1"/>
    <property type="gene ID" value="ENSBMSG00010002706.1"/>
</dbReference>
<sequence length="183" mass="20024">ATSGASSPTTSPASGSASIVPPTSSSHKTSQQLPIRVSLFFLSFHITNLQFNSSLENPSTSYYQKLQRSISVLFVQTYKQEDFLGLLGIKFRPGSVMVELTLAFREGTTAHNLERQLGQLEAAAVKYNLTISGVSGCVSVQTKELWAAGPLSNPRCLPSYERVPHLPHPWALCAPWQYQTEPL</sequence>
<evidence type="ECO:0000259" key="13">
    <source>
        <dbReference type="PROSITE" id="PS50024"/>
    </source>
</evidence>
<organism evidence="14">
    <name type="scientific">Balaenoptera musculus</name>
    <name type="common">Blue whale</name>
    <dbReference type="NCBI Taxonomy" id="9771"/>
    <lineage>
        <taxon>Eukaryota</taxon>
        <taxon>Metazoa</taxon>
        <taxon>Chordata</taxon>
        <taxon>Craniata</taxon>
        <taxon>Vertebrata</taxon>
        <taxon>Euteleostomi</taxon>
        <taxon>Mammalia</taxon>
        <taxon>Eutheria</taxon>
        <taxon>Laurasiatheria</taxon>
        <taxon>Artiodactyla</taxon>
        <taxon>Whippomorpha</taxon>
        <taxon>Cetacea</taxon>
        <taxon>Mysticeti</taxon>
        <taxon>Balaenopteridae</taxon>
        <taxon>Balaenoptera</taxon>
    </lineage>
</organism>
<dbReference type="GO" id="GO:0005737">
    <property type="term" value="C:cytoplasm"/>
    <property type="evidence" value="ECO:0007669"/>
    <property type="project" value="UniProtKB-SubCell"/>
</dbReference>
<feature type="domain" description="SEA" evidence="13">
    <location>
        <begin position="36"/>
        <end position="143"/>
    </location>
</feature>
<accession>A0A8C0HUJ3</accession>